<protein>
    <submittedName>
        <fullName evidence="3">Peptidyl-tRNA hydrolase domain-containing protein</fullName>
    </submittedName>
</protein>
<organism evidence="3 4">
    <name type="scientific">Morchella conica CCBAS932</name>
    <dbReference type="NCBI Taxonomy" id="1392247"/>
    <lineage>
        <taxon>Eukaryota</taxon>
        <taxon>Fungi</taxon>
        <taxon>Dikarya</taxon>
        <taxon>Ascomycota</taxon>
        <taxon>Pezizomycotina</taxon>
        <taxon>Pezizomycetes</taxon>
        <taxon>Pezizales</taxon>
        <taxon>Morchellaceae</taxon>
        <taxon>Morchella</taxon>
    </lineage>
</organism>
<feature type="domain" description="Prokaryotic-type class I peptide chain release factors" evidence="2">
    <location>
        <begin position="54"/>
        <end position="184"/>
    </location>
</feature>
<dbReference type="GO" id="GO:0070126">
    <property type="term" value="P:mitochondrial translational termination"/>
    <property type="evidence" value="ECO:0007669"/>
    <property type="project" value="TreeGrafter"/>
</dbReference>
<dbReference type="STRING" id="1392247.A0A3N4L3I9"/>
<feature type="region of interest" description="Disordered" evidence="1">
    <location>
        <begin position="152"/>
        <end position="190"/>
    </location>
</feature>
<reference evidence="3 4" key="1">
    <citation type="journal article" date="2018" name="Nat. Ecol. Evol.">
        <title>Pezizomycetes genomes reveal the molecular basis of ectomycorrhizal truffle lifestyle.</title>
        <authorList>
            <person name="Murat C."/>
            <person name="Payen T."/>
            <person name="Noel B."/>
            <person name="Kuo A."/>
            <person name="Morin E."/>
            <person name="Chen J."/>
            <person name="Kohler A."/>
            <person name="Krizsan K."/>
            <person name="Balestrini R."/>
            <person name="Da Silva C."/>
            <person name="Montanini B."/>
            <person name="Hainaut M."/>
            <person name="Levati E."/>
            <person name="Barry K.W."/>
            <person name="Belfiori B."/>
            <person name="Cichocki N."/>
            <person name="Clum A."/>
            <person name="Dockter R.B."/>
            <person name="Fauchery L."/>
            <person name="Guy J."/>
            <person name="Iotti M."/>
            <person name="Le Tacon F."/>
            <person name="Lindquist E.A."/>
            <person name="Lipzen A."/>
            <person name="Malagnac F."/>
            <person name="Mello A."/>
            <person name="Molinier V."/>
            <person name="Miyauchi S."/>
            <person name="Poulain J."/>
            <person name="Riccioni C."/>
            <person name="Rubini A."/>
            <person name="Sitrit Y."/>
            <person name="Splivallo R."/>
            <person name="Traeger S."/>
            <person name="Wang M."/>
            <person name="Zifcakova L."/>
            <person name="Wipf D."/>
            <person name="Zambonelli A."/>
            <person name="Paolocci F."/>
            <person name="Nowrousian M."/>
            <person name="Ottonello S."/>
            <person name="Baldrian P."/>
            <person name="Spatafora J.W."/>
            <person name="Henrissat B."/>
            <person name="Nagy L.G."/>
            <person name="Aury J.M."/>
            <person name="Wincker P."/>
            <person name="Grigoriev I.V."/>
            <person name="Bonfante P."/>
            <person name="Martin F.M."/>
        </authorList>
    </citation>
    <scope>NUCLEOTIDE SEQUENCE [LARGE SCALE GENOMIC DNA]</scope>
    <source>
        <strain evidence="3 4">CCBAS932</strain>
    </source>
</reference>
<dbReference type="GO" id="GO:0016150">
    <property type="term" value="F:translation release factor activity, codon nonspecific"/>
    <property type="evidence" value="ECO:0007669"/>
    <property type="project" value="TreeGrafter"/>
</dbReference>
<dbReference type="OrthoDB" id="270639at2759"/>
<dbReference type="GO" id="GO:0004045">
    <property type="term" value="F:peptidyl-tRNA hydrolase activity"/>
    <property type="evidence" value="ECO:0007669"/>
    <property type="project" value="TreeGrafter"/>
</dbReference>
<evidence type="ECO:0000259" key="2">
    <source>
        <dbReference type="Pfam" id="PF00472"/>
    </source>
</evidence>
<feature type="compositionally biased region" description="Basic residues" evidence="1">
    <location>
        <begin position="172"/>
        <end position="190"/>
    </location>
</feature>
<dbReference type="PANTHER" id="PTHR11075:SF54">
    <property type="entry name" value="LARGE RIBOSOMAL SUBUNIT PROTEIN ML62"/>
    <property type="match status" value="1"/>
</dbReference>
<proteinExistence type="predicted"/>
<dbReference type="Pfam" id="PF00472">
    <property type="entry name" value="RF-1"/>
    <property type="match status" value="1"/>
</dbReference>
<dbReference type="AlphaFoldDB" id="A0A3N4L3I9"/>
<dbReference type="Gene3D" id="3.30.160.20">
    <property type="match status" value="1"/>
</dbReference>
<sequence length="190" mass="21585">MFLARQLPVRRSLATPAIAFPFLGRRLVGSSVSAEDEEQISQARKWLASFTPENIPRKYCEVTFSRASGPGGQNVNKVNTKATLRLDLGLHGYFINPYILQKVRENSSYVTKHDEIVIQCDTHRNQAKNTEECFQRLHAAIANAAQLRGETTEETMKNVERIEKKNKEKRLQAKKMHSSKKSARKGARDD</sequence>
<dbReference type="InParanoid" id="A0A3N4L3I9"/>
<dbReference type="InterPro" id="IPR000352">
    <property type="entry name" value="Pep_chain_release_fac_I"/>
</dbReference>
<keyword evidence="3" id="KW-0378">Hydrolase</keyword>
<dbReference type="FunCoup" id="A0A3N4L3I9">
    <property type="interactions" value="243"/>
</dbReference>
<keyword evidence="4" id="KW-1185">Reference proteome</keyword>
<dbReference type="GO" id="GO:0005762">
    <property type="term" value="C:mitochondrial large ribosomal subunit"/>
    <property type="evidence" value="ECO:0007669"/>
    <property type="project" value="TreeGrafter"/>
</dbReference>
<dbReference type="SUPFAM" id="SSF110916">
    <property type="entry name" value="Peptidyl-tRNA hydrolase domain-like"/>
    <property type="match status" value="1"/>
</dbReference>
<evidence type="ECO:0000256" key="1">
    <source>
        <dbReference type="SAM" id="MobiDB-lite"/>
    </source>
</evidence>
<evidence type="ECO:0000313" key="4">
    <source>
        <dbReference type="Proteomes" id="UP000277580"/>
    </source>
</evidence>
<gene>
    <name evidence="3" type="ORF">P167DRAFT_561669</name>
</gene>
<dbReference type="InterPro" id="IPR052104">
    <property type="entry name" value="Mito_Release_Factor_mL62"/>
</dbReference>
<name>A0A3N4L3I9_9PEZI</name>
<accession>A0A3N4L3I9</accession>
<dbReference type="Proteomes" id="UP000277580">
    <property type="component" value="Unassembled WGS sequence"/>
</dbReference>
<evidence type="ECO:0000313" key="3">
    <source>
        <dbReference type="EMBL" id="RPB17383.1"/>
    </source>
</evidence>
<feature type="compositionally biased region" description="Basic and acidic residues" evidence="1">
    <location>
        <begin position="152"/>
        <end position="171"/>
    </location>
</feature>
<dbReference type="PANTHER" id="PTHR11075">
    <property type="entry name" value="PEPTIDE CHAIN RELEASE FACTOR"/>
    <property type="match status" value="1"/>
</dbReference>
<dbReference type="EMBL" id="ML119106">
    <property type="protein sequence ID" value="RPB17383.1"/>
    <property type="molecule type" value="Genomic_DNA"/>
</dbReference>